<comment type="similarity">
    <text evidence="1">Belongs to the Cu-Zn superoxide dismutase family.</text>
</comment>
<evidence type="ECO:0000313" key="4">
    <source>
        <dbReference type="Proteomes" id="UP001595851"/>
    </source>
</evidence>
<dbReference type="EMBL" id="JBHSBI010000005">
    <property type="protein sequence ID" value="MFC4008108.1"/>
    <property type="molecule type" value="Genomic_DNA"/>
</dbReference>
<evidence type="ECO:0000256" key="2">
    <source>
        <dbReference type="SAM" id="SignalP"/>
    </source>
</evidence>
<dbReference type="Proteomes" id="UP001595851">
    <property type="component" value="Unassembled WGS sequence"/>
</dbReference>
<sequence>MRVPALLLVLLTSACAGQPAPLHEAVHPTGTPAGAITLSGAGELTSSDTAAIAYDRKLAPRGAQASATVESSGGVTRTSLVVEGFLHKRRYGAHLHVKPCGKKPDDAGPHFQHEHGKVNPSSEVWLDFTTNGEGAGRSSARNDWALTPDRLPHSLVIHSQATKTSGPQVGTAGDRVACVTLKKVS</sequence>
<accession>A0ABV8G635</accession>
<dbReference type="RefSeq" id="WP_379528190.1">
    <property type="nucleotide sequence ID" value="NZ_JBHSBI010000005.1"/>
</dbReference>
<gene>
    <name evidence="3" type="ORF">ACFOY2_12810</name>
</gene>
<keyword evidence="4" id="KW-1185">Reference proteome</keyword>
<dbReference type="Gene3D" id="2.60.40.200">
    <property type="entry name" value="Superoxide dismutase, copper/zinc binding domain"/>
    <property type="match status" value="1"/>
</dbReference>
<dbReference type="InterPro" id="IPR036423">
    <property type="entry name" value="SOD-like_Cu/Zn_dom_sf"/>
</dbReference>
<evidence type="ECO:0000313" key="3">
    <source>
        <dbReference type="EMBL" id="MFC4008108.1"/>
    </source>
</evidence>
<dbReference type="SUPFAM" id="SSF49329">
    <property type="entry name" value="Cu,Zn superoxide dismutase-like"/>
    <property type="match status" value="1"/>
</dbReference>
<comment type="caution">
    <text evidence="3">The sequence shown here is derived from an EMBL/GenBank/DDBJ whole genome shotgun (WGS) entry which is preliminary data.</text>
</comment>
<proteinExistence type="inferred from homology"/>
<keyword evidence="2" id="KW-0732">Signal</keyword>
<evidence type="ECO:0008006" key="5">
    <source>
        <dbReference type="Google" id="ProtNLM"/>
    </source>
</evidence>
<protein>
    <recommendedName>
        <fullName evidence="5">Superoxide dismutase family protein</fullName>
    </recommendedName>
</protein>
<name>A0ABV8G635_9ACTN</name>
<organism evidence="3 4">
    <name type="scientific">Nonomuraea purpurea</name>
    <dbReference type="NCBI Taxonomy" id="1849276"/>
    <lineage>
        <taxon>Bacteria</taxon>
        <taxon>Bacillati</taxon>
        <taxon>Actinomycetota</taxon>
        <taxon>Actinomycetes</taxon>
        <taxon>Streptosporangiales</taxon>
        <taxon>Streptosporangiaceae</taxon>
        <taxon>Nonomuraea</taxon>
    </lineage>
</organism>
<evidence type="ECO:0000256" key="1">
    <source>
        <dbReference type="ARBA" id="ARBA00010457"/>
    </source>
</evidence>
<dbReference type="PROSITE" id="PS51257">
    <property type="entry name" value="PROKAR_LIPOPROTEIN"/>
    <property type="match status" value="1"/>
</dbReference>
<feature type="signal peptide" evidence="2">
    <location>
        <begin position="1"/>
        <end position="16"/>
    </location>
</feature>
<reference evidence="4" key="1">
    <citation type="journal article" date="2019" name="Int. J. Syst. Evol. Microbiol.">
        <title>The Global Catalogue of Microorganisms (GCM) 10K type strain sequencing project: providing services to taxonomists for standard genome sequencing and annotation.</title>
        <authorList>
            <consortium name="The Broad Institute Genomics Platform"/>
            <consortium name="The Broad Institute Genome Sequencing Center for Infectious Disease"/>
            <person name="Wu L."/>
            <person name="Ma J."/>
        </authorList>
    </citation>
    <scope>NUCLEOTIDE SEQUENCE [LARGE SCALE GENOMIC DNA]</scope>
    <source>
        <strain evidence="4">TBRC 1276</strain>
    </source>
</reference>
<feature type="chain" id="PRO_5045613167" description="Superoxide dismutase family protein" evidence="2">
    <location>
        <begin position="17"/>
        <end position="185"/>
    </location>
</feature>